<organism evidence="1 2">
    <name type="scientific">Lysinibacillus telephonicus</name>
    <dbReference type="NCBI Taxonomy" id="1714840"/>
    <lineage>
        <taxon>Bacteria</taxon>
        <taxon>Bacillati</taxon>
        <taxon>Bacillota</taxon>
        <taxon>Bacilli</taxon>
        <taxon>Bacillales</taxon>
        <taxon>Bacillaceae</taxon>
        <taxon>Lysinibacillus</taxon>
    </lineage>
</organism>
<evidence type="ECO:0000313" key="1">
    <source>
        <dbReference type="EMBL" id="RTQ92991.1"/>
    </source>
</evidence>
<evidence type="ECO:0000313" key="2">
    <source>
        <dbReference type="Proteomes" id="UP000276349"/>
    </source>
</evidence>
<dbReference type="OrthoDB" id="2736351at2"/>
<protein>
    <recommendedName>
        <fullName evidence="3">DUF4830 domain-containing protein</fullName>
    </recommendedName>
</protein>
<name>A0A431URQ8_9BACI</name>
<dbReference type="RefSeq" id="WP_126294322.1">
    <property type="nucleotide sequence ID" value="NZ_CP185866.1"/>
</dbReference>
<reference evidence="1 2" key="1">
    <citation type="submission" date="2018-12" db="EMBL/GenBank/DDBJ databases">
        <authorList>
            <person name="Yu L."/>
        </authorList>
    </citation>
    <scope>NUCLEOTIDE SEQUENCE [LARGE SCALE GENOMIC DNA]</scope>
    <source>
        <strain evidence="1 2">S5H2222</strain>
    </source>
</reference>
<dbReference type="EMBL" id="RXNR01000024">
    <property type="protein sequence ID" value="RTQ92991.1"/>
    <property type="molecule type" value="Genomic_DNA"/>
</dbReference>
<dbReference type="Proteomes" id="UP000276349">
    <property type="component" value="Unassembled WGS sequence"/>
</dbReference>
<keyword evidence="2" id="KW-1185">Reference proteome</keyword>
<sequence>MKKLMIILSFTIILVACTNKSIDKEHLAYIESLDWTIASFNSTKQVKLDFAPETIAKYKASNITFVENYIGKELKITTYKLKEKDPEGDNLILNI</sequence>
<dbReference type="AlphaFoldDB" id="A0A431URQ8"/>
<accession>A0A431URQ8</accession>
<gene>
    <name evidence="1" type="ORF">EKG35_10040</name>
</gene>
<evidence type="ECO:0008006" key="3">
    <source>
        <dbReference type="Google" id="ProtNLM"/>
    </source>
</evidence>
<dbReference type="PROSITE" id="PS51257">
    <property type="entry name" value="PROKAR_LIPOPROTEIN"/>
    <property type="match status" value="1"/>
</dbReference>
<comment type="caution">
    <text evidence="1">The sequence shown here is derived from an EMBL/GenBank/DDBJ whole genome shotgun (WGS) entry which is preliminary data.</text>
</comment>
<proteinExistence type="predicted"/>